<dbReference type="GO" id="GO:0007166">
    <property type="term" value="P:cell surface receptor signaling pathway"/>
    <property type="evidence" value="ECO:0007669"/>
    <property type="project" value="InterPro"/>
</dbReference>
<evidence type="ECO:0000256" key="6">
    <source>
        <dbReference type="ARBA" id="ARBA00023157"/>
    </source>
</evidence>
<dbReference type="InterPro" id="IPR011009">
    <property type="entry name" value="Kinase-like_dom_sf"/>
</dbReference>
<dbReference type="Pfam" id="PF07714">
    <property type="entry name" value="PK_Tyr_Ser-Thr"/>
    <property type="match status" value="1"/>
</dbReference>
<dbReference type="InterPro" id="IPR045274">
    <property type="entry name" value="WAK-like"/>
</dbReference>
<dbReference type="SMART" id="SM00181">
    <property type="entry name" value="EGF"/>
    <property type="match status" value="2"/>
</dbReference>
<evidence type="ECO:0000256" key="1">
    <source>
        <dbReference type="ARBA" id="ARBA00022536"/>
    </source>
</evidence>
<dbReference type="GO" id="GO:0005509">
    <property type="term" value="F:calcium ion binding"/>
    <property type="evidence" value="ECO:0007669"/>
    <property type="project" value="InterPro"/>
</dbReference>
<dbReference type="InterPro" id="IPR000719">
    <property type="entry name" value="Prot_kinase_dom"/>
</dbReference>
<dbReference type="GO" id="GO:0005524">
    <property type="term" value="F:ATP binding"/>
    <property type="evidence" value="ECO:0007669"/>
    <property type="project" value="UniProtKB-KW"/>
</dbReference>
<evidence type="ECO:0000313" key="11">
    <source>
        <dbReference type="EMBL" id="KAF3450478.1"/>
    </source>
</evidence>
<dbReference type="OrthoDB" id="1302399at2759"/>
<dbReference type="EMBL" id="VOIH02000003">
    <property type="protein sequence ID" value="KAF3450478.1"/>
    <property type="molecule type" value="Genomic_DNA"/>
</dbReference>
<dbReference type="PROSITE" id="PS50026">
    <property type="entry name" value="EGF_3"/>
    <property type="match status" value="2"/>
</dbReference>
<feature type="domain" description="EGF-like" evidence="10">
    <location>
        <begin position="268"/>
        <end position="317"/>
    </location>
</feature>
<dbReference type="Gene3D" id="2.10.25.10">
    <property type="entry name" value="Laminin"/>
    <property type="match status" value="2"/>
</dbReference>
<keyword evidence="6 7" id="KW-1015">Disulfide bond</keyword>
<feature type="domain" description="Protein kinase" evidence="9">
    <location>
        <begin position="445"/>
        <end position="719"/>
    </location>
</feature>
<keyword evidence="3" id="KW-0677">Repeat</keyword>
<keyword evidence="5" id="KW-0067">ATP-binding</keyword>
<organism evidence="11 12">
    <name type="scientific">Rhamnella rubrinervis</name>
    <dbReference type="NCBI Taxonomy" id="2594499"/>
    <lineage>
        <taxon>Eukaryota</taxon>
        <taxon>Viridiplantae</taxon>
        <taxon>Streptophyta</taxon>
        <taxon>Embryophyta</taxon>
        <taxon>Tracheophyta</taxon>
        <taxon>Spermatophyta</taxon>
        <taxon>Magnoliopsida</taxon>
        <taxon>eudicotyledons</taxon>
        <taxon>Gunneridae</taxon>
        <taxon>Pentapetalae</taxon>
        <taxon>rosids</taxon>
        <taxon>fabids</taxon>
        <taxon>Rosales</taxon>
        <taxon>Rhamnaceae</taxon>
        <taxon>rhamnoid group</taxon>
        <taxon>Rhamneae</taxon>
        <taxon>Rhamnella</taxon>
    </lineage>
</organism>
<evidence type="ECO:0000256" key="5">
    <source>
        <dbReference type="ARBA" id="ARBA00022840"/>
    </source>
</evidence>
<reference evidence="11" key="1">
    <citation type="submission" date="2020-03" db="EMBL/GenBank/DDBJ databases">
        <title>A high-quality chromosome-level genome assembly of a woody plant with both climbing and erect habits, Rhamnella rubrinervis.</title>
        <authorList>
            <person name="Lu Z."/>
            <person name="Yang Y."/>
            <person name="Zhu X."/>
            <person name="Sun Y."/>
        </authorList>
    </citation>
    <scope>NUCLEOTIDE SEQUENCE</scope>
    <source>
        <strain evidence="11">BYM</strain>
        <tissue evidence="11">Leaf</tissue>
    </source>
</reference>
<keyword evidence="8" id="KW-1133">Transmembrane helix</keyword>
<feature type="transmembrane region" description="Helical" evidence="8">
    <location>
        <begin position="372"/>
        <end position="397"/>
    </location>
</feature>
<comment type="caution">
    <text evidence="11">The sequence shown here is derived from an EMBL/GenBank/DDBJ whole genome shotgun (WGS) entry which is preliminary data.</text>
</comment>
<feature type="disulfide bond" evidence="7">
    <location>
        <begin position="283"/>
        <end position="300"/>
    </location>
</feature>
<dbReference type="PROSITE" id="PS50011">
    <property type="entry name" value="PROTEIN_KINASE_DOM"/>
    <property type="match status" value="1"/>
</dbReference>
<evidence type="ECO:0000259" key="9">
    <source>
        <dbReference type="PROSITE" id="PS50011"/>
    </source>
</evidence>
<dbReference type="GO" id="GO:0005886">
    <property type="term" value="C:plasma membrane"/>
    <property type="evidence" value="ECO:0007669"/>
    <property type="project" value="TreeGrafter"/>
</dbReference>
<accession>A0A8K0HEU2</accession>
<gene>
    <name evidence="11" type="ORF">FNV43_RR06561</name>
</gene>
<keyword evidence="8" id="KW-0812">Transmembrane</keyword>
<evidence type="ECO:0000256" key="3">
    <source>
        <dbReference type="ARBA" id="ARBA00022737"/>
    </source>
</evidence>
<keyword evidence="1 7" id="KW-0245">EGF-like domain</keyword>
<dbReference type="Pfam" id="PF07645">
    <property type="entry name" value="EGF_CA"/>
    <property type="match status" value="1"/>
</dbReference>
<dbReference type="InterPro" id="IPR049883">
    <property type="entry name" value="NOTCH1_EGF-like"/>
</dbReference>
<feature type="domain" description="EGF-like" evidence="10">
    <location>
        <begin position="318"/>
        <end position="356"/>
    </location>
</feature>
<dbReference type="InterPro" id="IPR001881">
    <property type="entry name" value="EGF-like_Ca-bd_dom"/>
</dbReference>
<dbReference type="PROSITE" id="PS01186">
    <property type="entry name" value="EGF_2"/>
    <property type="match status" value="1"/>
</dbReference>
<evidence type="ECO:0000313" key="12">
    <source>
        <dbReference type="Proteomes" id="UP000796880"/>
    </source>
</evidence>
<evidence type="ECO:0000256" key="7">
    <source>
        <dbReference type="PROSITE-ProRule" id="PRU00076"/>
    </source>
</evidence>
<keyword evidence="8" id="KW-0472">Membrane</keyword>
<sequence>MGMSFYGIRLNNPLILILIGLLINNIILWSPSATEAQSLPGCPDRCGDLKVPYPFGMAKGCYLADNFFITCNQSFQPTPRAFLNHDPSLLLSNISLDGELSILQLYVAQDCHNQSYDRYFNRATVSLPVPDTVADGQNKLIAVGCDTRAVLEGYQGKDRLTVDCTSFCNHTNNNTFKSCSGIDGCCQSSVPAGLRNITVSVSSLRSASHPSKRYWPGSMACSYAFVVEESKFLFSNRSLVKLENSTRIRFEELENTEMLPLVINWAIGDERCEKAKKRSNFSCKENSICVDPSNGSGYLCRCLPGYQGNPYHPNGCQDIDECELSNPCENGKCLNLPGNWSCVCPTGYFRTETGCTKLMSVNHHSGNRSLRYIAVAGIGLGLLTLLVSSYVGVYWAVKKRNFRKVREKLFEKNGGLMLKQYLDASHSNTSIKIFTEEELAWATNNFHEKSIIEGSFGKTYKGILADRFVVIKQYKIVDPAYIEKFINAVIQLSKIQHKNAVQLLGCCLETAMPFLVSEFIKNGSLAQYFHQNGLESSLSSTELRLTIATDIARALVYLHYHSGMPVIHGNVTPSNIFLDEHYEAKLDCEILFCSNRIEHDLHKIVSIIGTIGYVDPEYILSGVKTKKSDVYSFGVVLKELLTGQKTLPFDWENNGERNLEMLFSYSIKEDELLQLIVDGIGNGENIEVLKEVAILVKMCLSKEAERPTMIDVARKLQELRINVCRKASTMTKS</sequence>
<dbReference type="PANTHER" id="PTHR27005">
    <property type="entry name" value="WALL-ASSOCIATED RECEPTOR KINASE-LIKE 21"/>
    <property type="match status" value="1"/>
</dbReference>
<dbReference type="SUPFAM" id="SSF57196">
    <property type="entry name" value="EGF/Laminin"/>
    <property type="match status" value="1"/>
</dbReference>
<dbReference type="SUPFAM" id="SSF56112">
    <property type="entry name" value="Protein kinase-like (PK-like)"/>
    <property type="match status" value="1"/>
</dbReference>
<evidence type="ECO:0000256" key="4">
    <source>
        <dbReference type="ARBA" id="ARBA00022741"/>
    </source>
</evidence>
<dbReference type="InterPro" id="IPR000742">
    <property type="entry name" value="EGF"/>
</dbReference>
<dbReference type="Proteomes" id="UP000796880">
    <property type="component" value="Unassembled WGS sequence"/>
</dbReference>
<evidence type="ECO:0000256" key="8">
    <source>
        <dbReference type="SAM" id="Phobius"/>
    </source>
</evidence>
<comment type="caution">
    <text evidence="7">Lacks conserved residue(s) required for the propagation of feature annotation.</text>
</comment>
<keyword evidence="4" id="KW-0547">Nucleotide-binding</keyword>
<keyword evidence="2" id="KW-0732">Signal</keyword>
<dbReference type="GO" id="GO:0004674">
    <property type="term" value="F:protein serine/threonine kinase activity"/>
    <property type="evidence" value="ECO:0007669"/>
    <property type="project" value="TreeGrafter"/>
</dbReference>
<name>A0A8K0HEU2_9ROSA</name>
<evidence type="ECO:0000256" key="2">
    <source>
        <dbReference type="ARBA" id="ARBA00022729"/>
    </source>
</evidence>
<protein>
    <submittedName>
        <fullName evidence="11">Uncharacterized protein</fullName>
    </submittedName>
</protein>
<evidence type="ECO:0000259" key="10">
    <source>
        <dbReference type="PROSITE" id="PS50026"/>
    </source>
</evidence>
<dbReference type="FunFam" id="2.10.25.10:FF:000628">
    <property type="entry name" value="Wall-associated receptor kinase 2"/>
    <property type="match status" value="1"/>
</dbReference>
<dbReference type="AlphaFoldDB" id="A0A8K0HEU2"/>
<dbReference type="FunFam" id="2.10.25.10:FF:000038">
    <property type="entry name" value="Fibrillin 2"/>
    <property type="match status" value="1"/>
</dbReference>
<dbReference type="SMART" id="SM00179">
    <property type="entry name" value="EGF_CA"/>
    <property type="match status" value="2"/>
</dbReference>
<dbReference type="PANTHER" id="PTHR27005:SF468">
    <property type="entry name" value="OS01G0310500 PROTEIN"/>
    <property type="match status" value="1"/>
</dbReference>
<dbReference type="Gene3D" id="1.10.510.10">
    <property type="entry name" value="Transferase(Phosphotransferase) domain 1"/>
    <property type="match status" value="1"/>
</dbReference>
<dbReference type="CDD" id="cd00054">
    <property type="entry name" value="EGF_CA"/>
    <property type="match status" value="1"/>
</dbReference>
<dbReference type="InterPro" id="IPR001245">
    <property type="entry name" value="Ser-Thr/Tyr_kinase_cat_dom"/>
</dbReference>
<proteinExistence type="predicted"/>
<keyword evidence="12" id="KW-1185">Reference proteome</keyword>
<dbReference type="Gene3D" id="3.30.200.20">
    <property type="entry name" value="Phosphorylase Kinase, domain 1"/>
    <property type="match status" value="1"/>
</dbReference>